<dbReference type="AlphaFoldDB" id="A0A6J8EVQ3"/>
<organism evidence="1 2">
    <name type="scientific">Mytilus coruscus</name>
    <name type="common">Sea mussel</name>
    <dbReference type="NCBI Taxonomy" id="42192"/>
    <lineage>
        <taxon>Eukaryota</taxon>
        <taxon>Metazoa</taxon>
        <taxon>Spiralia</taxon>
        <taxon>Lophotrochozoa</taxon>
        <taxon>Mollusca</taxon>
        <taxon>Bivalvia</taxon>
        <taxon>Autobranchia</taxon>
        <taxon>Pteriomorphia</taxon>
        <taxon>Mytilida</taxon>
        <taxon>Mytiloidea</taxon>
        <taxon>Mytilidae</taxon>
        <taxon>Mytilinae</taxon>
        <taxon>Mytilus</taxon>
    </lineage>
</organism>
<name>A0A6J8EVQ3_MYTCO</name>
<gene>
    <name evidence="1" type="ORF">MCOR_56424</name>
</gene>
<dbReference type="EMBL" id="CACVKT020010044">
    <property type="protein sequence ID" value="CAC5424530.1"/>
    <property type="molecule type" value="Genomic_DNA"/>
</dbReference>
<evidence type="ECO:0000313" key="2">
    <source>
        <dbReference type="Proteomes" id="UP000507470"/>
    </source>
</evidence>
<protein>
    <submittedName>
        <fullName evidence="1">Uncharacterized protein</fullName>
    </submittedName>
</protein>
<accession>A0A6J8EVQ3</accession>
<sequence>MIILDDLMSTSAKDSRINDLFTEGSRHRNLSVEPRNHPDCAQRSCISVKEIPRHKTERWRTTISPIHLKTIYRSHQKKTLPISSEDSEIQEYLIACRDCGVVFAHIRGLEAHSQQGCGKKNVIALPMTGKDVEDTSSGLPVTVCCADDLPTYVSDKPRTFVVNTDNCD</sequence>
<dbReference type="OrthoDB" id="6149712at2759"/>
<proteinExistence type="predicted"/>
<evidence type="ECO:0000313" key="1">
    <source>
        <dbReference type="EMBL" id="CAC5424530.1"/>
    </source>
</evidence>
<dbReference type="Proteomes" id="UP000507470">
    <property type="component" value="Unassembled WGS sequence"/>
</dbReference>
<reference evidence="1 2" key="1">
    <citation type="submission" date="2020-06" db="EMBL/GenBank/DDBJ databases">
        <authorList>
            <person name="Li R."/>
            <person name="Bekaert M."/>
        </authorList>
    </citation>
    <scope>NUCLEOTIDE SEQUENCE [LARGE SCALE GENOMIC DNA]</scope>
    <source>
        <strain evidence="2">wild</strain>
    </source>
</reference>
<keyword evidence="2" id="KW-1185">Reference proteome</keyword>